<proteinExistence type="predicted"/>
<dbReference type="eggNOG" id="ENOG502ZTD9">
    <property type="taxonomic scope" value="Bacteria"/>
</dbReference>
<protein>
    <submittedName>
        <fullName evidence="1">Uncharacterized protein</fullName>
    </submittedName>
</protein>
<dbReference type="HOGENOM" id="CLU_150698_0_0_11"/>
<reference evidence="2" key="1">
    <citation type="journal article" date="2015" name="J. Biotechnol.">
        <title>Complete genome sequence of the actinobacterium Streptomyces glaucescens GLA.O (DSM 40922) consisting of a linear chromosome and one linear plasmid.</title>
        <authorList>
            <person name="Ortseifen V."/>
            <person name="Winkler A."/>
            <person name="Albersmeier A."/>
            <person name="Wendler S."/>
            <person name="Puhler A."/>
            <person name="Kalinowski J."/>
            <person name="Ruckert C."/>
        </authorList>
    </citation>
    <scope>NUCLEOTIDE SEQUENCE [LARGE SCALE GENOMIC DNA]</scope>
    <source>
        <strain evidence="2">DSM 40922 / GLA O</strain>
    </source>
</reference>
<evidence type="ECO:0000313" key="1">
    <source>
        <dbReference type="EMBL" id="AIR98135.1"/>
    </source>
</evidence>
<evidence type="ECO:0000313" key="2">
    <source>
        <dbReference type="Proteomes" id="UP000029482"/>
    </source>
</evidence>
<accession>A0A089YWY1</accession>
<dbReference type="STRING" id="1907.SGLAU_10650"/>
<dbReference type="OrthoDB" id="3699606at2"/>
<dbReference type="AlphaFoldDB" id="A0A089YWY1"/>
<dbReference type="RefSeq" id="WP_043500450.1">
    <property type="nucleotide sequence ID" value="NZ_CP009438.1"/>
</dbReference>
<sequence length="155" mass="16538">MTRPAWRDLLERCGLHVLEDTAAHHGPPVLAAIRAVAGYEVRPAATIPLASPDAAAELDRAWHLHATDTSLHAPGADPGPAGHGGAGEFLILPPDSKATDPAWVPVRDTNPGDLPSRIAEATGSPECITVSLDGRRLCAVSEEEYDYWVVRHTFD</sequence>
<gene>
    <name evidence="1" type="ORF">SGLAU_10650</name>
</gene>
<dbReference type="Proteomes" id="UP000029482">
    <property type="component" value="Chromosome"/>
</dbReference>
<name>A0A089YWY1_STRGA</name>
<organism evidence="1 2">
    <name type="scientific">Streptomyces glaucescens</name>
    <dbReference type="NCBI Taxonomy" id="1907"/>
    <lineage>
        <taxon>Bacteria</taxon>
        <taxon>Bacillati</taxon>
        <taxon>Actinomycetota</taxon>
        <taxon>Actinomycetes</taxon>
        <taxon>Kitasatosporales</taxon>
        <taxon>Streptomycetaceae</taxon>
        <taxon>Streptomyces</taxon>
    </lineage>
</organism>
<keyword evidence="2" id="KW-1185">Reference proteome</keyword>
<dbReference type="EMBL" id="CP009438">
    <property type="protein sequence ID" value="AIR98135.1"/>
    <property type="molecule type" value="Genomic_DNA"/>
</dbReference>
<dbReference type="KEGG" id="sgu:SGLAU_10650"/>